<comment type="caution">
    <text evidence="2">The sequence shown here is derived from an EMBL/GenBank/DDBJ whole genome shotgun (WGS) entry which is preliminary data.</text>
</comment>
<sequence>MLISISTLSWLVSAFAGYDGDQGSSTFFIITAILGLGTAFLLLMLPGTAAAWAITRRFWRGLLHGLWTVIPTAAVIIVLGLLWGLLGQLAQ</sequence>
<accession>A0ABU2DT78</accession>
<keyword evidence="1" id="KW-0812">Transmembrane</keyword>
<keyword evidence="1" id="KW-1133">Transmembrane helix</keyword>
<feature type="transmembrane region" description="Helical" evidence="1">
    <location>
        <begin position="26"/>
        <end position="54"/>
    </location>
</feature>
<feature type="transmembrane region" description="Helical" evidence="1">
    <location>
        <begin position="66"/>
        <end position="86"/>
    </location>
</feature>
<organism evidence="2 3">
    <name type="scientific">Nesterenkonia aerolata</name>
    <dbReference type="NCBI Taxonomy" id="3074079"/>
    <lineage>
        <taxon>Bacteria</taxon>
        <taxon>Bacillati</taxon>
        <taxon>Actinomycetota</taxon>
        <taxon>Actinomycetes</taxon>
        <taxon>Micrococcales</taxon>
        <taxon>Micrococcaceae</taxon>
        <taxon>Nesterenkonia</taxon>
    </lineage>
</organism>
<evidence type="ECO:0000313" key="2">
    <source>
        <dbReference type="EMBL" id="MDR8019704.1"/>
    </source>
</evidence>
<keyword evidence="1" id="KW-0472">Membrane</keyword>
<dbReference type="EMBL" id="JAVKGR010000010">
    <property type="protein sequence ID" value="MDR8019704.1"/>
    <property type="molecule type" value="Genomic_DNA"/>
</dbReference>
<dbReference type="RefSeq" id="WP_310548694.1">
    <property type="nucleotide sequence ID" value="NZ_JAVKGR010000010.1"/>
</dbReference>
<dbReference type="Proteomes" id="UP001251870">
    <property type="component" value="Unassembled WGS sequence"/>
</dbReference>
<gene>
    <name evidence="2" type="ORF">RIL96_09025</name>
</gene>
<evidence type="ECO:0000256" key="1">
    <source>
        <dbReference type="SAM" id="Phobius"/>
    </source>
</evidence>
<keyword evidence="3" id="KW-1185">Reference proteome</keyword>
<name>A0ABU2DT78_9MICC</name>
<protein>
    <submittedName>
        <fullName evidence="2">Uncharacterized protein</fullName>
    </submittedName>
</protein>
<evidence type="ECO:0000313" key="3">
    <source>
        <dbReference type="Proteomes" id="UP001251870"/>
    </source>
</evidence>
<proteinExistence type="predicted"/>
<reference evidence="2 3" key="1">
    <citation type="submission" date="2023-09" db="EMBL/GenBank/DDBJ databases">
        <title>Description of three actinobacteria isolated from air of manufacturing shop in a pharmaceutical factory.</title>
        <authorList>
            <person name="Zhang D.-F."/>
        </authorList>
    </citation>
    <scope>NUCLEOTIDE SEQUENCE [LARGE SCALE GENOMIC DNA]</scope>
    <source>
        <strain evidence="2 3">LY-0111</strain>
    </source>
</reference>